<organism evidence="4 5">
    <name type="scientific">Streptomyces albipurpureus</name>
    <dbReference type="NCBI Taxonomy" id="2897419"/>
    <lineage>
        <taxon>Bacteria</taxon>
        <taxon>Bacillati</taxon>
        <taxon>Actinomycetota</taxon>
        <taxon>Actinomycetes</taxon>
        <taxon>Kitasatosporales</taxon>
        <taxon>Streptomycetaceae</taxon>
        <taxon>Streptomyces</taxon>
    </lineage>
</organism>
<feature type="region of interest" description="Disordered" evidence="2">
    <location>
        <begin position="1"/>
        <end position="24"/>
    </location>
</feature>
<dbReference type="CDD" id="cd00118">
    <property type="entry name" value="LysM"/>
    <property type="match status" value="1"/>
</dbReference>
<accession>A0ABT0UKT5</accession>
<dbReference type="SMART" id="SM00257">
    <property type="entry name" value="LysM"/>
    <property type="match status" value="1"/>
</dbReference>
<dbReference type="InterPro" id="IPR036505">
    <property type="entry name" value="Amidase/PGRP_sf"/>
</dbReference>
<gene>
    <name evidence="4" type="ORF">NBG84_11875</name>
</gene>
<dbReference type="SUPFAM" id="SSF54106">
    <property type="entry name" value="LysM domain"/>
    <property type="match status" value="1"/>
</dbReference>
<protein>
    <submittedName>
        <fullName evidence="4">Peptidoglycan-binding protein</fullName>
    </submittedName>
</protein>
<evidence type="ECO:0000256" key="2">
    <source>
        <dbReference type="SAM" id="MobiDB-lite"/>
    </source>
</evidence>
<dbReference type="PANTHER" id="PTHR11022">
    <property type="entry name" value="PEPTIDOGLYCAN RECOGNITION PROTEIN"/>
    <property type="match status" value="1"/>
</dbReference>
<comment type="caution">
    <text evidence="4">The sequence shown here is derived from an EMBL/GenBank/DDBJ whole genome shotgun (WGS) entry which is preliminary data.</text>
</comment>
<evidence type="ECO:0000256" key="1">
    <source>
        <dbReference type="ARBA" id="ARBA00007553"/>
    </source>
</evidence>
<dbReference type="RefSeq" id="WP_250919317.1">
    <property type="nucleotide sequence ID" value="NZ_JAMQAW010000009.1"/>
</dbReference>
<dbReference type="NCBIfam" id="NF038080">
    <property type="entry name" value="PG_bind_siph"/>
    <property type="match status" value="4"/>
</dbReference>
<dbReference type="SUPFAM" id="SSF55846">
    <property type="entry name" value="N-acetylmuramoyl-L-alanine amidase-like"/>
    <property type="match status" value="1"/>
</dbReference>
<dbReference type="SMART" id="SM00701">
    <property type="entry name" value="PGRP"/>
    <property type="match status" value="1"/>
</dbReference>
<sequence>MRFVTRAQWGAQPARESQKPLPSPRGVKVHYLGAFYRGREHHECAGHMRHVQSDHLNNKEEDYFDIAYNLGVCQHGYVFEGRGAGNQSAANGGTQLNRDHVAVLTFLGNTGITQPTQSQITGIQDAIAYLRRNGAGNEIRGHRDGFATLCPGNTMYALVQNGTLDPGTLYDGGTHTVAVNETLGEISLKYNVPRSYIIAVNRLQSPYNLIVGQQLTVPARGVPLGQDVPGGGDNGGEEPPPAGYVAFPGTEWFKALPYSPIVTALGRRLVAEGCGTYTTGPGPQWTDTDRASYTKWQQKLGYTGTAADGWPGKTTWNQLKVPDEGITPVPVDYEPFPGAEWFQTNPNSPIIIEMGKRLVAEGCGTYTTGPGPQWTEADRLSYQNWQQKLGYTGTAADGWPGATTWYELRVPRVTPVEYEPYPGPEWFQTNPSSPIITAMGRRLVAEGCGVYTGGPGPQWTEADRLSYQKWQQKLGYTGTAADGWPGKTTWDQLKVPRQTPVQLEPFPSAAWFQTNPSSPIITAMGKRLVAEGCGDYEHSPGPQWTEADRLSYQNWQQKLGYTGTAADGWPGKTTWDQLKVPRS</sequence>
<reference evidence="4" key="1">
    <citation type="submission" date="2022-06" db="EMBL/GenBank/DDBJ databases">
        <title>Genome public.</title>
        <authorList>
            <person name="Sun Q."/>
        </authorList>
    </citation>
    <scope>NUCLEOTIDE SEQUENCE</scope>
    <source>
        <strain evidence="4">CWNU-1</strain>
    </source>
</reference>
<dbReference type="EMBL" id="JAMQAW010000009">
    <property type="protein sequence ID" value="MCM2388981.1"/>
    <property type="molecule type" value="Genomic_DNA"/>
</dbReference>
<feature type="domain" description="LysM" evidence="3">
    <location>
        <begin position="173"/>
        <end position="217"/>
    </location>
</feature>
<dbReference type="Pfam" id="PF01476">
    <property type="entry name" value="LysM"/>
    <property type="match status" value="1"/>
</dbReference>
<dbReference type="InterPro" id="IPR036779">
    <property type="entry name" value="LysM_dom_sf"/>
</dbReference>
<dbReference type="InterPro" id="IPR006619">
    <property type="entry name" value="PGRP_domain_met/bac"/>
</dbReference>
<dbReference type="Gene3D" id="3.10.350.10">
    <property type="entry name" value="LysM domain"/>
    <property type="match status" value="1"/>
</dbReference>
<dbReference type="CDD" id="cd06583">
    <property type="entry name" value="PGRP"/>
    <property type="match status" value="1"/>
</dbReference>
<dbReference type="InterPro" id="IPR015510">
    <property type="entry name" value="PGRP"/>
</dbReference>
<proteinExistence type="inferred from homology"/>
<dbReference type="InterPro" id="IPR036365">
    <property type="entry name" value="PGBD-like_sf"/>
</dbReference>
<dbReference type="InterPro" id="IPR002502">
    <property type="entry name" value="Amidase_domain"/>
</dbReference>
<dbReference type="InterPro" id="IPR047763">
    <property type="entry name" value="PG_bind_dom_phiBT1-type"/>
</dbReference>
<name>A0ABT0UKT5_9ACTN</name>
<evidence type="ECO:0000313" key="4">
    <source>
        <dbReference type="EMBL" id="MCM2388981.1"/>
    </source>
</evidence>
<dbReference type="Proteomes" id="UP001431429">
    <property type="component" value="Unassembled WGS sequence"/>
</dbReference>
<dbReference type="PROSITE" id="PS51782">
    <property type="entry name" value="LYSM"/>
    <property type="match status" value="1"/>
</dbReference>
<dbReference type="InterPro" id="IPR018392">
    <property type="entry name" value="LysM"/>
</dbReference>
<dbReference type="PANTHER" id="PTHR11022:SF41">
    <property type="entry name" value="PEPTIDOGLYCAN-RECOGNITION PROTEIN LC-RELATED"/>
    <property type="match status" value="1"/>
</dbReference>
<comment type="similarity">
    <text evidence="1">Belongs to the N-acetylmuramoyl-L-alanine amidase 2 family.</text>
</comment>
<keyword evidence="5" id="KW-1185">Reference proteome</keyword>
<dbReference type="Gene3D" id="3.40.80.10">
    <property type="entry name" value="Peptidoglycan recognition protein-like"/>
    <property type="match status" value="1"/>
</dbReference>
<evidence type="ECO:0000313" key="5">
    <source>
        <dbReference type="Proteomes" id="UP001431429"/>
    </source>
</evidence>
<dbReference type="SUPFAM" id="SSF47090">
    <property type="entry name" value="PGBD-like"/>
    <property type="match status" value="1"/>
</dbReference>
<evidence type="ECO:0000259" key="3">
    <source>
        <dbReference type="PROSITE" id="PS51782"/>
    </source>
</evidence>